<evidence type="ECO:0000313" key="2">
    <source>
        <dbReference type="Proteomes" id="UP001519460"/>
    </source>
</evidence>
<accession>A0ABD0KIN0</accession>
<name>A0ABD0KIN0_9CAEN</name>
<organism evidence="1 2">
    <name type="scientific">Batillaria attramentaria</name>
    <dbReference type="NCBI Taxonomy" id="370345"/>
    <lineage>
        <taxon>Eukaryota</taxon>
        <taxon>Metazoa</taxon>
        <taxon>Spiralia</taxon>
        <taxon>Lophotrochozoa</taxon>
        <taxon>Mollusca</taxon>
        <taxon>Gastropoda</taxon>
        <taxon>Caenogastropoda</taxon>
        <taxon>Sorbeoconcha</taxon>
        <taxon>Cerithioidea</taxon>
        <taxon>Batillariidae</taxon>
        <taxon>Batillaria</taxon>
    </lineage>
</organism>
<evidence type="ECO:0000313" key="1">
    <source>
        <dbReference type="EMBL" id="KAK7486816.1"/>
    </source>
</evidence>
<sequence>MTKQSGEGNRDGLRVESALIVDIRLVNTSGPEITHAQPDAWGPRAHQTVLDGLSALHSSSCGERTIARPCKGCGKASLTGSFCCAIQPV</sequence>
<gene>
    <name evidence="1" type="ORF">BaRGS_00021963</name>
</gene>
<proteinExistence type="predicted"/>
<dbReference type="AlphaFoldDB" id="A0ABD0KIN0"/>
<keyword evidence="2" id="KW-1185">Reference proteome</keyword>
<protein>
    <submittedName>
        <fullName evidence="1">Uncharacterized protein</fullName>
    </submittedName>
</protein>
<comment type="caution">
    <text evidence="1">The sequence shown here is derived from an EMBL/GenBank/DDBJ whole genome shotgun (WGS) entry which is preliminary data.</text>
</comment>
<dbReference type="EMBL" id="JACVVK020000173">
    <property type="protein sequence ID" value="KAK7486816.1"/>
    <property type="molecule type" value="Genomic_DNA"/>
</dbReference>
<reference evidence="1 2" key="1">
    <citation type="journal article" date="2023" name="Sci. Data">
        <title>Genome assembly of the Korean intertidal mud-creeper Batillaria attramentaria.</title>
        <authorList>
            <person name="Patra A.K."/>
            <person name="Ho P.T."/>
            <person name="Jun S."/>
            <person name="Lee S.J."/>
            <person name="Kim Y."/>
            <person name="Won Y.J."/>
        </authorList>
    </citation>
    <scope>NUCLEOTIDE SEQUENCE [LARGE SCALE GENOMIC DNA]</scope>
    <source>
        <strain evidence="1">Wonlab-2016</strain>
    </source>
</reference>
<dbReference type="Proteomes" id="UP001519460">
    <property type="component" value="Unassembled WGS sequence"/>
</dbReference>